<dbReference type="GO" id="GO:0004672">
    <property type="term" value="F:protein kinase activity"/>
    <property type="evidence" value="ECO:0007669"/>
    <property type="project" value="InterPro"/>
</dbReference>
<dbReference type="EMBL" id="BLAL01000058">
    <property type="protein sequence ID" value="GES81727.1"/>
    <property type="molecule type" value="Genomic_DNA"/>
</dbReference>
<dbReference type="SUPFAM" id="SSF56112">
    <property type="entry name" value="Protein kinase-like (PK-like)"/>
    <property type="match status" value="1"/>
</dbReference>
<evidence type="ECO:0000313" key="3">
    <source>
        <dbReference type="Proteomes" id="UP000615446"/>
    </source>
</evidence>
<dbReference type="OrthoDB" id="10261027at2759"/>
<gene>
    <name evidence="2" type="ORF">RCL2_000897000</name>
</gene>
<dbReference type="InterPro" id="IPR000719">
    <property type="entry name" value="Prot_kinase_dom"/>
</dbReference>
<accession>A0A8H3QJT5</accession>
<organism evidence="2 3">
    <name type="scientific">Rhizophagus clarus</name>
    <dbReference type="NCBI Taxonomy" id="94130"/>
    <lineage>
        <taxon>Eukaryota</taxon>
        <taxon>Fungi</taxon>
        <taxon>Fungi incertae sedis</taxon>
        <taxon>Mucoromycota</taxon>
        <taxon>Glomeromycotina</taxon>
        <taxon>Glomeromycetes</taxon>
        <taxon>Glomerales</taxon>
        <taxon>Glomeraceae</taxon>
        <taxon>Rhizophagus</taxon>
    </lineage>
</organism>
<comment type="caution">
    <text evidence="2">The sequence shown here is derived from an EMBL/GenBank/DDBJ whole genome shotgun (WGS) entry which is preliminary data.</text>
</comment>
<evidence type="ECO:0000259" key="1">
    <source>
        <dbReference type="PROSITE" id="PS50011"/>
    </source>
</evidence>
<sequence length="98" mass="11522">MVNIIGLTKLESEERYSLVLEYAEGGTLRDYLRNNIIEWKNQLKFAREITKCLEQEPDERPNISEVNETFISWIDSENNNVFTVPYSKGSEESKKIEF</sequence>
<keyword evidence="2" id="KW-0808">Transferase</keyword>
<reference evidence="2" key="1">
    <citation type="submission" date="2019-10" db="EMBL/GenBank/DDBJ databases">
        <title>Conservation and host-specific expression of non-tandemly repeated heterogenous ribosome RNA gene in arbuscular mycorrhizal fungi.</title>
        <authorList>
            <person name="Maeda T."/>
            <person name="Kobayashi Y."/>
            <person name="Nakagawa T."/>
            <person name="Ezawa T."/>
            <person name="Yamaguchi K."/>
            <person name="Bino T."/>
            <person name="Nishimoto Y."/>
            <person name="Shigenobu S."/>
            <person name="Kawaguchi M."/>
        </authorList>
    </citation>
    <scope>NUCLEOTIDE SEQUENCE</scope>
    <source>
        <strain evidence="2">HR1</strain>
    </source>
</reference>
<proteinExistence type="predicted"/>
<dbReference type="InterPro" id="IPR011009">
    <property type="entry name" value="Kinase-like_dom_sf"/>
</dbReference>
<dbReference type="PROSITE" id="PS50011">
    <property type="entry name" value="PROTEIN_KINASE_DOM"/>
    <property type="match status" value="1"/>
</dbReference>
<dbReference type="Gene3D" id="1.10.510.10">
    <property type="entry name" value="Transferase(Phosphotransferase) domain 1"/>
    <property type="match status" value="1"/>
</dbReference>
<keyword evidence="2" id="KW-0418">Kinase</keyword>
<feature type="domain" description="Protein kinase" evidence="1">
    <location>
        <begin position="1"/>
        <end position="98"/>
    </location>
</feature>
<dbReference type="AlphaFoldDB" id="A0A8H3QJT5"/>
<dbReference type="Proteomes" id="UP000615446">
    <property type="component" value="Unassembled WGS sequence"/>
</dbReference>
<dbReference type="GO" id="GO:0005524">
    <property type="term" value="F:ATP binding"/>
    <property type="evidence" value="ECO:0007669"/>
    <property type="project" value="InterPro"/>
</dbReference>
<name>A0A8H3QJT5_9GLOM</name>
<evidence type="ECO:0000313" key="2">
    <source>
        <dbReference type="EMBL" id="GES81727.1"/>
    </source>
</evidence>
<protein>
    <submittedName>
        <fullName evidence="2">Kinase-like domain-containing protein</fullName>
    </submittedName>
</protein>